<gene>
    <name evidence="2" type="ORF">GA0070558_10227</name>
</gene>
<accession>A0A1C4U214</accession>
<proteinExistence type="predicted"/>
<evidence type="ECO:0000313" key="3">
    <source>
        <dbReference type="Proteomes" id="UP000199375"/>
    </source>
</evidence>
<protein>
    <submittedName>
        <fullName evidence="2">Uncharacterized protein</fullName>
    </submittedName>
</protein>
<organism evidence="2 3">
    <name type="scientific">Micromonospora haikouensis</name>
    <dbReference type="NCBI Taxonomy" id="686309"/>
    <lineage>
        <taxon>Bacteria</taxon>
        <taxon>Bacillati</taxon>
        <taxon>Actinomycetota</taxon>
        <taxon>Actinomycetes</taxon>
        <taxon>Micromonosporales</taxon>
        <taxon>Micromonosporaceae</taxon>
        <taxon>Micromonospora</taxon>
    </lineage>
</organism>
<evidence type="ECO:0000313" key="2">
    <source>
        <dbReference type="EMBL" id="SCE65706.1"/>
    </source>
</evidence>
<dbReference type="AlphaFoldDB" id="A0A1C4U214"/>
<name>A0A1C4U214_9ACTN</name>
<evidence type="ECO:0000256" key="1">
    <source>
        <dbReference type="SAM" id="MobiDB-lite"/>
    </source>
</evidence>
<dbReference type="RefSeq" id="WP_256091703.1">
    <property type="nucleotide sequence ID" value="NZ_FMCW01000002.1"/>
</dbReference>
<reference evidence="2 3" key="1">
    <citation type="submission" date="2016-06" db="EMBL/GenBank/DDBJ databases">
        <authorList>
            <person name="Kjaerup R.B."/>
            <person name="Dalgaard T.S."/>
            <person name="Juul-Madsen H.R."/>
        </authorList>
    </citation>
    <scope>NUCLEOTIDE SEQUENCE [LARGE SCALE GENOMIC DNA]</scope>
    <source>
        <strain evidence="2 3">DSM 45626</strain>
    </source>
</reference>
<dbReference type="EMBL" id="FMCW01000002">
    <property type="protein sequence ID" value="SCE65706.1"/>
    <property type="molecule type" value="Genomic_DNA"/>
</dbReference>
<dbReference type="Proteomes" id="UP000199375">
    <property type="component" value="Unassembled WGS sequence"/>
</dbReference>
<feature type="region of interest" description="Disordered" evidence="1">
    <location>
        <begin position="71"/>
        <end position="149"/>
    </location>
</feature>
<sequence>MAQNSGQSGPVTELAHQAAERVNGVAGWLEERQPGDILTEVKDYARRNPGTFLVGAAVLGVLAGRLTRELSAASDGAGGGPTPAYDPERTAVIPTPPAQRAVPDQIPPGGYLDPTPRPATPARARPTPTRAPPPATPTRRTAPERRCPR</sequence>